<dbReference type="EMBL" id="VRMN01000004">
    <property type="protein sequence ID" value="KAA8494864.1"/>
    <property type="molecule type" value="Genomic_DNA"/>
</dbReference>
<dbReference type="InterPro" id="IPR006671">
    <property type="entry name" value="Cyclin_N"/>
</dbReference>
<dbReference type="Pfam" id="PF00134">
    <property type="entry name" value="Cyclin_N"/>
    <property type="match status" value="1"/>
</dbReference>
<reference evidence="3" key="1">
    <citation type="journal article" date="2019" name="Nat. Commun.">
        <title>Expansion of phycobilisome linker gene families in mesophilic red algae.</title>
        <authorList>
            <person name="Lee J."/>
            <person name="Kim D."/>
            <person name="Bhattacharya D."/>
            <person name="Yoon H.S."/>
        </authorList>
    </citation>
    <scope>NUCLEOTIDE SEQUENCE [LARGE SCALE GENOMIC DNA]</scope>
    <source>
        <strain evidence="3">CCMP 1328</strain>
    </source>
</reference>
<dbReference type="Gene3D" id="1.10.472.10">
    <property type="entry name" value="Cyclin-like"/>
    <property type="match status" value="2"/>
</dbReference>
<evidence type="ECO:0000259" key="1">
    <source>
        <dbReference type="Pfam" id="PF00134"/>
    </source>
</evidence>
<accession>A0A5J4YVX7</accession>
<keyword evidence="3" id="KW-1185">Reference proteome</keyword>
<name>A0A5J4YVX7_PORPP</name>
<dbReference type="AlphaFoldDB" id="A0A5J4YVX7"/>
<gene>
    <name evidence="2" type="ORF">FVE85_3105</name>
</gene>
<evidence type="ECO:0000313" key="2">
    <source>
        <dbReference type="EMBL" id="KAA8494864.1"/>
    </source>
</evidence>
<dbReference type="OrthoDB" id="5590282at2759"/>
<evidence type="ECO:0000313" key="3">
    <source>
        <dbReference type="Proteomes" id="UP000324585"/>
    </source>
</evidence>
<feature type="domain" description="Cyclin N-terminal" evidence="1">
    <location>
        <begin position="244"/>
        <end position="337"/>
    </location>
</feature>
<protein>
    <submittedName>
        <fullName evidence="2">Cyclin-D1-1</fullName>
    </submittedName>
</protein>
<dbReference type="SUPFAM" id="SSF47954">
    <property type="entry name" value="Cyclin-like"/>
    <property type="match status" value="1"/>
</dbReference>
<dbReference type="Proteomes" id="UP000324585">
    <property type="component" value="Unassembled WGS sequence"/>
</dbReference>
<dbReference type="InterPro" id="IPR036915">
    <property type="entry name" value="Cyclin-like_sf"/>
</dbReference>
<organism evidence="2 3">
    <name type="scientific">Porphyridium purpureum</name>
    <name type="common">Red alga</name>
    <name type="synonym">Porphyridium cruentum</name>
    <dbReference type="NCBI Taxonomy" id="35688"/>
    <lineage>
        <taxon>Eukaryota</taxon>
        <taxon>Rhodophyta</taxon>
        <taxon>Bangiophyceae</taxon>
        <taxon>Porphyridiales</taxon>
        <taxon>Porphyridiaceae</taxon>
        <taxon>Porphyridium</taxon>
    </lineage>
</organism>
<comment type="caution">
    <text evidence="2">The sequence shown here is derived from an EMBL/GenBank/DDBJ whole genome shotgun (WGS) entry which is preliminary data.</text>
</comment>
<proteinExistence type="predicted"/>
<sequence>MADYLEMSPSSYTVCKANEIVLSSLRKGEFVGLDACELGAAAFFVALNSFSLSKDTGPLVEALKETPLDLAYVQLVERDLEAFINSPFGQMTGRRRLSTLSLMSGRSLTHDGDMLSPFVQVHSRWPALLVHAEYHAMDHLRLTHKRSRPRKERLSDSTESAFDKSWQIPAARRASCQRQAAAIVGRAARETGSQVEEMGRLQQQDKENMDLALLLRAKAQQHQALHEPDLCRAAASLDLRQEAVFESCLAYITQKAYDWTLSRTTVELAFRYLHRVVLCVDPHGLNSLNFAKSCLLLAIKFNEPVNQIFGFNLVSEDLEYMRRLELIVLRVLDWKLNLPTSSWMVDGMSSSLGVAPSSYMVGKANEIVLSALRKGEFIALDACELGAAAFLVAINSFSLSDDTERFIALLQDASFDVGMVQLVERDLEAFINSPDGHMTKRRRLSSLSSLCSSPMSESGFSPMRVQCGLPL</sequence>